<proteinExistence type="predicted"/>
<evidence type="ECO:0000313" key="2">
    <source>
        <dbReference type="Proteomes" id="UP001374579"/>
    </source>
</evidence>
<comment type="caution">
    <text evidence="1">The sequence shown here is derived from an EMBL/GenBank/DDBJ whole genome shotgun (WGS) entry which is preliminary data.</text>
</comment>
<name>A0AAN9AUD3_9CAEN</name>
<keyword evidence="2" id="KW-1185">Reference proteome</keyword>
<sequence>MGQLSSRQELINHELSNPAARDWMCVSLALRDATKALAASMHTWISRMHRRIKRVVPHSDPCTQNCSQRKQDVSFWCPTCLAWQQQILSLCEPHYKSRVVWSRFRSQDWPDNPYEAARVFIPRAHRFYYKSNEFHEDIRYALCFLENCSMMEVPQDLIQKSWVLRNSFKRRGRMRAKRRDMQQALTVLIDLLKLPQIAEHEAVGPVLQKLTSLKGSSEESSCTIL</sequence>
<gene>
    <name evidence="1" type="ORF">V1264_007192</name>
</gene>
<dbReference type="Pfam" id="PF15112">
    <property type="entry name" value="DUF4559"/>
    <property type="match status" value="1"/>
</dbReference>
<dbReference type="Proteomes" id="UP001374579">
    <property type="component" value="Unassembled WGS sequence"/>
</dbReference>
<reference evidence="1 2" key="1">
    <citation type="submission" date="2024-02" db="EMBL/GenBank/DDBJ databases">
        <title>Chromosome-scale genome assembly of the rough periwinkle Littorina saxatilis.</title>
        <authorList>
            <person name="De Jode A."/>
            <person name="Faria R."/>
            <person name="Formenti G."/>
            <person name="Sims Y."/>
            <person name="Smith T.P."/>
            <person name="Tracey A."/>
            <person name="Wood J.M.D."/>
            <person name="Zagrodzka Z.B."/>
            <person name="Johannesson K."/>
            <person name="Butlin R.K."/>
            <person name="Leder E.H."/>
        </authorList>
    </citation>
    <scope>NUCLEOTIDE SEQUENCE [LARGE SCALE GENOMIC DNA]</scope>
    <source>
        <strain evidence="1">Snail1</strain>
        <tissue evidence="1">Muscle</tissue>
    </source>
</reference>
<protein>
    <submittedName>
        <fullName evidence="1">Uncharacterized protein</fullName>
    </submittedName>
</protein>
<dbReference type="PANTHER" id="PTHR35083">
    <property type="entry name" value="RGD1565685 PROTEIN"/>
    <property type="match status" value="1"/>
</dbReference>
<dbReference type="AlphaFoldDB" id="A0AAN9AUD3"/>
<organism evidence="1 2">
    <name type="scientific">Littorina saxatilis</name>
    <dbReference type="NCBI Taxonomy" id="31220"/>
    <lineage>
        <taxon>Eukaryota</taxon>
        <taxon>Metazoa</taxon>
        <taxon>Spiralia</taxon>
        <taxon>Lophotrochozoa</taxon>
        <taxon>Mollusca</taxon>
        <taxon>Gastropoda</taxon>
        <taxon>Caenogastropoda</taxon>
        <taxon>Littorinimorpha</taxon>
        <taxon>Littorinoidea</taxon>
        <taxon>Littorinidae</taxon>
        <taxon>Littorina</taxon>
    </lineage>
</organism>
<dbReference type="EMBL" id="JBAMIC010000019">
    <property type="protein sequence ID" value="KAK7093433.1"/>
    <property type="molecule type" value="Genomic_DNA"/>
</dbReference>
<accession>A0AAN9AUD3</accession>
<dbReference type="PANTHER" id="PTHR35083:SF3">
    <property type="entry name" value="SI:CH211-91P5.3"/>
    <property type="match status" value="1"/>
</dbReference>
<dbReference type="InterPro" id="IPR027897">
    <property type="entry name" value="DUF4559"/>
</dbReference>
<evidence type="ECO:0000313" key="1">
    <source>
        <dbReference type="EMBL" id="KAK7093433.1"/>
    </source>
</evidence>